<comment type="caution">
    <text evidence="2">The sequence shown here is derived from an EMBL/GenBank/DDBJ whole genome shotgun (WGS) entry which is preliminary data.</text>
</comment>
<name>A0A1G2UM31_9BACT</name>
<feature type="domain" description="Formyl transferase N-terminal" evidence="1">
    <location>
        <begin position="101"/>
        <end position="204"/>
    </location>
</feature>
<evidence type="ECO:0000259" key="1">
    <source>
        <dbReference type="Pfam" id="PF00551"/>
    </source>
</evidence>
<dbReference type="Pfam" id="PF00551">
    <property type="entry name" value="Formyl_trans_N"/>
    <property type="match status" value="1"/>
</dbReference>
<dbReference type="Proteomes" id="UP000177202">
    <property type="component" value="Unassembled WGS sequence"/>
</dbReference>
<dbReference type="InterPro" id="IPR036477">
    <property type="entry name" value="Formyl_transf_N_sf"/>
</dbReference>
<dbReference type="STRING" id="1802772.A3H60_00300"/>
<gene>
    <name evidence="2" type="ORF">A3H60_00300</name>
</gene>
<dbReference type="Gene3D" id="3.40.50.170">
    <property type="entry name" value="Formyl transferase, N-terminal domain"/>
    <property type="match status" value="1"/>
</dbReference>
<evidence type="ECO:0000313" key="2">
    <source>
        <dbReference type="EMBL" id="OHB10456.1"/>
    </source>
</evidence>
<dbReference type="AlphaFoldDB" id="A0A1G2UM31"/>
<evidence type="ECO:0000313" key="3">
    <source>
        <dbReference type="Proteomes" id="UP000177202"/>
    </source>
</evidence>
<accession>A0A1G2UM31</accession>
<sequence length="267" mass="30304">MGIVVITIPGEARRVFANSLHKQTGGKVDLVVIQKKRFDHNSLINRLKRLYKAVGLKALPAEIWHAILLRINGERKVLEYFRERSGDIAIDSIDEYVPKTLEVESVNSDGVFEVLKKISPSLLVIWGSTIIKPHIIGTAKCAINLHMGLCPYYRGAIANQNAVMRRDLDKIGATIHYAEEKVDAGDILEIITADTTKSPREMFRDLNDKAEKRFLDVAYRLFKGETLQSRPQDITKGKNLLLKNWTPRVRYSLAKQILEWERIGSLS</sequence>
<reference evidence="2 3" key="1">
    <citation type="journal article" date="2016" name="Nat. Commun.">
        <title>Thousands of microbial genomes shed light on interconnected biogeochemical processes in an aquifer system.</title>
        <authorList>
            <person name="Anantharaman K."/>
            <person name="Brown C.T."/>
            <person name="Hug L.A."/>
            <person name="Sharon I."/>
            <person name="Castelle C.J."/>
            <person name="Probst A.J."/>
            <person name="Thomas B.C."/>
            <person name="Singh A."/>
            <person name="Wilkins M.J."/>
            <person name="Karaoz U."/>
            <person name="Brodie E.L."/>
            <person name="Williams K.H."/>
            <person name="Hubbard S.S."/>
            <person name="Banfield J.F."/>
        </authorList>
    </citation>
    <scope>NUCLEOTIDE SEQUENCE [LARGE SCALE GENOMIC DNA]</scope>
</reference>
<protein>
    <recommendedName>
        <fullName evidence="1">Formyl transferase N-terminal domain-containing protein</fullName>
    </recommendedName>
</protein>
<dbReference type="EMBL" id="MHWP01000014">
    <property type="protein sequence ID" value="OHB10456.1"/>
    <property type="molecule type" value="Genomic_DNA"/>
</dbReference>
<dbReference type="InterPro" id="IPR002376">
    <property type="entry name" value="Formyl_transf_N"/>
</dbReference>
<proteinExistence type="predicted"/>
<dbReference type="SUPFAM" id="SSF53328">
    <property type="entry name" value="Formyltransferase"/>
    <property type="match status" value="1"/>
</dbReference>
<organism evidence="2 3">
    <name type="scientific">Candidatus Zambryskibacteria bacterium RIFCSPLOWO2_02_FULL_44_12b</name>
    <dbReference type="NCBI Taxonomy" id="1802772"/>
    <lineage>
        <taxon>Bacteria</taxon>
        <taxon>Candidatus Zambryskiibacteriota</taxon>
    </lineage>
</organism>